<dbReference type="PANTHER" id="PTHR12029:SF11">
    <property type="entry name" value="METHYLTRANSFERASE TARBP1-RELATED"/>
    <property type="match status" value="1"/>
</dbReference>
<evidence type="ECO:0000256" key="3">
    <source>
        <dbReference type="ARBA" id="ARBA00022603"/>
    </source>
</evidence>
<keyword evidence="5" id="KW-0949">S-adenosyl-L-methionine</keyword>
<sequence>TGYLRKRSAEYMRDWQVWDVLSAEALWHSRSGWDKLGKWRKQNRAWSWVMHGCVLELNACPWLLSLEPSLFWWSAEKNEQLLQFWETYILIMETLEGNQVGALRMFESENKTLTKEGILHFLELYETKRLPNSFVFSEFVIGPLMDALSESSLYSRMPGQSIGACPPLGMRLQKFLATYLTLLPEEEKGSFLLKFIQKMTSRHWCAVPILFLSMALASIPACKVLGAEGLQALRDVLQCTMITHQILLRGAAQCYLLQTTMHLTDVEKVSFPEVSSFLLSLRPEESLRRDTLLWTELCSWLQVNDRCFRNSVTSDLGRQETSSLCQYVHSLVGQYLKASAPERENCFMPDWFEAKLVSTMILLAADVEQMKNKYSGKSNIEWIELEAFLNPLLDVLMKLGSNAYIPTLRADKSLQLLLKLLQTRWLKCSNVGDLDRCDLYLALIPEIMNLCLKVNLKKMSSIKNFLSSLINASIRNLQERNSEKEPKVKEQIRKVAGMASLAAVCEIMDGELEVHLESLPSVDALKKFISFSQFNEVLKKPSYVEEKNSLQEETTSQGWGKIVARFVCDQWICLRFVLNSSATLAQGCEETSAMSLSTAERSKEILQSALEALSILPSDQVSPVFDCMKVLVPKLLGSSEALCIEAFDLAWKIISSLSNTQLIFWANLKAFVQFIFDTEVLAVAASAKGQAYTKIKEIIFKLIDLSTTKTGVFNVVLSHCCQSWIFPTVDERSALTNAFLNAGNYSELITEACVFGTVFRKDQRHIQDVHAFIENLGEKCAANVATESANRDDHFVRICAVKFLCLLDGSNILHKTFMEDIFIKLLDKDELVSRSRTRYYANSLQHRIKNRVWQTLLVLLPKLNQNFLCETLDRVFQAGFSNNQASVKYLIEWIVILTLHKYPQFLDKFWDCFCYDEEKLKKSICTFLSVLAHFDIILQNTSEKKPALKKALLVVLQWCFSHNFSVRLYALIALKKIWGMCRMLHVEEFEALTPVIESSLQQVENMHGTGNARRNWQRIQDHFFFATFHPVEDYSLETIFYILPRLSELAEDEWISLSRFDRFTDIPLPAAFQCHSRTELHGLKPSDWSQQDMGSHLAEGDSQTEWTDVQKKIIPWKNSTPSLDLEMAFQDRAAKLGKSNSRLIVVASLIDKPTNLGGLCRTSEIFGASALVVGSLHYIQDKQFQHLSVSAEQWLPLVEVKPSQLVDYLQQKKTEGYTIIGVEQTAKSFDLTEYCFPEKSLLLLGNEHEGIPANLIHHLDVCVEIPQQGIIRSLNVHVSGALLIWEYTRQQVIKQKQQQ</sequence>
<evidence type="ECO:0000256" key="4">
    <source>
        <dbReference type="ARBA" id="ARBA00022679"/>
    </source>
</evidence>
<dbReference type="PANTHER" id="PTHR12029">
    <property type="entry name" value="RNA METHYLTRANSFERASE"/>
    <property type="match status" value="1"/>
</dbReference>
<evidence type="ECO:0000256" key="12">
    <source>
        <dbReference type="ARBA" id="ARBA00093656"/>
    </source>
</evidence>
<dbReference type="Ensembl" id="ENSSCAT00000005522.1">
    <property type="protein sequence ID" value="ENSSCAP00000004781.1"/>
    <property type="gene ID" value="ENSSCAG00000003773.1"/>
</dbReference>
<dbReference type="InterPro" id="IPR029028">
    <property type="entry name" value="Alpha/beta_knot_MTases"/>
</dbReference>
<evidence type="ECO:0000256" key="5">
    <source>
        <dbReference type="ARBA" id="ARBA00022691"/>
    </source>
</evidence>
<dbReference type="InterPro" id="IPR029026">
    <property type="entry name" value="tRNA_m1G_MTases_N"/>
</dbReference>
<evidence type="ECO:0000256" key="2">
    <source>
        <dbReference type="ARBA" id="ARBA00011407"/>
    </source>
</evidence>
<proteinExistence type="inferred from homology"/>
<evidence type="ECO:0000259" key="13">
    <source>
        <dbReference type="Pfam" id="PF00588"/>
    </source>
</evidence>
<evidence type="ECO:0000256" key="7">
    <source>
        <dbReference type="ARBA" id="ARBA00022990"/>
    </source>
</evidence>
<comment type="subunit">
    <text evidence="2">Monomer and homodimer.</text>
</comment>
<protein>
    <recommendedName>
        <fullName evidence="11">tRNA (guanosine(18)-2'-O)-methyltransferase TARBP1</fullName>
        <ecNumber evidence="10">2.1.1.34</ecNumber>
    </recommendedName>
    <alternativeName>
        <fullName evidence="12">TAR RNA-binding protein 1</fullName>
    </alternativeName>
</protein>
<dbReference type="InterPro" id="IPR044748">
    <property type="entry name" value="Trm3/TARBP1_C"/>
</dbReference>
<dbReference type="CDD" id="cd18091">
    <property type="entry name" value="SpoU-like_TRM3-like"/>
    <property type="match status" value="1"/>
</dbReference>
<keyword evidence="3" id="KW-0489">Methyltransferase</keyword>
<dbReference type="InterPro" id="IPR016024">
    <property type="entry name" value="ARM-type_fold"/>
</dbReference>
<name>A0A8C9U6Z9_SERCA</name>
<evidence type="ECO:0000313" key="15">
    <source>
        <dbReference type="Proteomes" id="UP000694409"/>
    </source>
</evidence>
<reference evidence="14" key="1">
    <citation type="submission" date="2025-08" db="UniProtKB">
        <authorList>
            <consortium name="Ensembl"/>
        </authorList>
    </citation>
    <scope>IDENTIFICATION</scope>
</reference>
<evidence type="ECO:0000256" key="10">
    <source>
        <dbReference type="ARBA" id="ARBA00093594"/>
    </source>
</evidence>
<dbReference type="FunFam" id="3.40.1280.10:FF:000010">
    <property type="entry name" value="probable methyltransferase TARBP1"/>
    <property type="match status" value="1"/>
</dbReference>
<dbReference type="GO" id="GO:0003723">
    <property type="term" value="F:RNA binding"/>
    <property type="evidence" value="ECO:0007669"/>
    <property type="project" value="UniProtKB-KW"/>
</dbReference>
<comment type="catalytic activity">
    <reaction evidence="8">
        <text>guanosine(18) in tRNA + S-adenosyl-L-methionine = 2'-O-methylguanosine(18) in tRNA + S-adenosyl-L-homocysteine + H(+)</text>
        <dbReference type="Rhea" id="RHEA:20077"/>
        <dbReference type="Rhea" id="RHEA-COMP:10190"/>
        <dbReference type="Rhea" id="RHEA-COMP:10192"/>
        <dbReference type="ChEBI" id="CHEBI:15378"/>
        <dbReference type="ChEBI" id="CHEBI:57856"/>
        <dbReference type="ChEBI" id="CHEBI:59789"/>
        <dbReference type="ChEBI" id="CHEBI:74269"/>
        <dbReference type="ChEBI" id="CHEBI:74445"/>
        <dbReference type="EC" id="2.1.1.34"/>
    </reaction>
    <physiologicalReaction direction="left-to-right" evidence="8">
        <dbReference type="Rhea" id="RHEA:20078"/>
    </physiologicalReaction>
</comment>
<keyword evidence="7" id="KW-0007">Acetylation</keyword>
<dbReference type="GeneTree" id="ENSGT00390000003939"/>
<evidence type="ECO:0000256" key="8">
    <source>
        <dbReference type="ARBA" id="ARBA00093266"/>
    </source>
</evidence>
<comment type="function">
    <text evidence="9">S-adenosyl-L-methionine-dependent 2'-O-ribose methyltransferase that catalyzes the formation of 2'-O-methylguanosine at position 18 (Gm18) in a subset of tRNA. Selectively mediates Gm18 methylation of tRNAGln-TTG/CTG and tRNASer-TGA/GCT. Gm18 modification can enhance the stability of modified tRNAs.</text>
</comment>
<dbReference type="SUPFAM" id="SSF75217">
    <property type="entry name" value="alpha/beta knot"/>
    <property type="match status" value="1"/>
</dbReference>
<dbReference type="Pfam" id="PF00588">
    <property type="entry name" value="SpoU_methylase"/>
    <property type="match status" value="1"/>
</dbReference>
<dbReference type="InterPro" id="IPR025806">
    <property type="entry name" value="TARBP1"/>
</dbReference>
<evidence type="ECO:0000256" key="6">
    <source>
        <dbReference type="ARBA" id="ARBA00022884"/>
    </source>
</evidence>
<dbReference type="Proteomes" id="UP000694409">
    <property type="component" value="Unassembled WGS sequence"/>
</dbReference>
<dbReference type="EC" id="2.1.1.34" evidence="10"/>
<evidence type="ECO:0000256" key="1">
    <source>
        <dbReference type="ARBA" id="ARBA00007228"/>
    </source>
</evidence>
<comment type="similarity">
    <text evidence="1">Belongs to the class IV-like SAM-binding methyltransferase superfamily. RNA methyltransferase TrmH family.</text>
</comment>
<reference evidence="14" key="2">
    <citation type="submission" date="2025-09" db="UniProtKB">
        <authorList>
            <consortium name="Ensembl"/>
        </authorList>
    </citation>
    <scope>IDENTIFICATION</scope>
</reference>
<feature type="domain" description="tRNA/rRNA methyltransferase SpoU type" evidence="13">
    <location>
        <begin position="1143"/>
        <end position="1284"/>
    </location>
</feature>
<dbReference type="GO" id="GO:0030488">
    <property type="term" value="P:tRNA methylation"/>
    <property type="evidence" value="ECO:0007669"/>
    <property type="project" value="InterPro"/>
</dbReference>
<keyword evidence="4" id="KW-0808">Transferase</keyword>
<accession>A0A8C9U6Z9</accession>
<keyword evidence="6" id="KW-0694">RNA-binding</keyword>
<keyword evidence="15" id="KW-1185">Reference proteome</keyword>
<evidence type="ECO:0000256" key="11">
    <source>
        <dbReference type="ARBA" id="ARBA00093636"/>
    </source>
</evidence>
<dbReference type="InterPro" id="IPR045330">
    <property type="entry name" value="TRM3/TARBP1"/>
</dbReference>
<evidence type="ECO:0000256" key="9">
    <source>
        <dbReference type="ARBA" id="ARBA00093361"/>
    </source>
</evidence>
<organism evidence="14 15">
    <name type="scientific">Serinus canaria</name>
    <name type="common">Island canary</name>
    <name type="synonym">Fringilla canaria</name>
    <dbReference type="NCBI Taxonomy" id="9135"/>
    <lineage>
        <taxon>Eukaryota</taxon>
        <taxon>Metazoa</taxon>
        <taxon>Chordata</taxon>
        <taxon>Craniata</taxon>
        <taxon>Vertebrata</taxon>
        <taxon>Euteleostomi</taxon>
        <taxon>Archelosauria</taxon>
        <taxon>Archosauria</taxon>
        <taxon>Dinosauria</taxon>
        <taxon>Saurischia</taxon>
        <taxon>Theropoda</taxon>
        <taxon>Coelurosauria</taxon>
        <taxon>Aves</taxon>
        <taxon>Neognathae</taxon>
        <taxon>Neoaves</taxon>
        <taxon>Telluraves</taxon>
        <taxon>Australaves</taxon>
        <taxon>Passeriformes</taxon>
        <taxon>Passeroidea</taxon>
        <taxon>Fringillidae</taxon>
        <taxon>Carduelinae</taxon>
        <taxon>Serinus</taxon>
    </lineage>
</organism>
<dbReference type="InterPro" id="IPR001537">
    <property type="entry name" value="SpoU_MeTrfase"/>
</dbReference>
<dbReference type="GO" id="GO:0141100">
    <property type="term" value="F:tRNA (guanine(18)-2'-O)-methyltransferase activity"/>
    <property type="evidence" value="ECO:0007669"/>
    <property type="project" value="UniProtKB-EC"/>
</dbReference>
<dbReference type="PROSITE" id="PS51624">
    <property type="entry name" value="SAM_MT_TRMH_2"/>
    <property type="match status" value="1"/>
</dbReference>
<dbReference type="SUPFAM" id="SSF48371">
    <property type="entry name" value="ARM repeat"/>
    <property type="match status" value="1"/>
</dbReference>
<gene>
    <name evidence="14" type="primary">TARBP1</name>
</gene>
<evidence type="ECO:0000313" key="14">
    <source>
        <dbReference type="Ensembl" id="ENSSCAP00000004781.1"/>
    </source>
</evidence>
<dbReference type="Gene3D" id="3.40.1280.10">
    <property type="match status" value="1"/>
</dbReference>